<dbReference type="InParanoid" id="A0A1X7TEP3"/>
<dbReference type="PANTHER" id="PTHR46961:SF19">
    <property type="entry name" value="DYNEIN HEAVY CHAIN 5, AXONEMAL"/>
    <property type="match status" value="1"/>
</dbReference>
<protein>
    <submittedName>
        <fullName evidence="1">Uncharacterized protein</fullName>
    </submittedName>
</protein>
<accession>A0A1X7TEP3</accession>
<dbReference type="GO" id="GO:0007018">
    <property type="term" value="P:microtubule-based movement"/>
    <property type="evidence" value="ECO:0007669"/>
    <property type="project" value="InterPro"/>
</dbReference>
<dbReference type="InterPro" id="IPR026983">
    <property type="entry name" value="DHC"/>
</dbReference>
<dbReference type="GO" id="GO:0051959">
    <property type="term" value="F:dynein light intermediate chain binding"/>
    <property type="evidence" value="ECO:0007669"/>
    <property type="project" value="InterPro"/>
</dbReference>
<dbReference type="GO" id="GO:0030286">
    <property type="term" value="C:dynein complex"/>
    <property type="evidence" value="ECO:0007669"/>
    <property type="project" value="InterPro"/>
</dbReference>
<dbReference type="AlphaFoldDB" id="A0A1X7TEP3"/>
<organism evidence="1">
    <name type="scientific">Amphimedon queenslandica</name>
    <name type="common">Sponge</name>
    <dbReference type="NCBI Taxonomy" id="400682"/>
    <lineage>
        <taxon>Eukaryota</taxon>
        <taxon>Metazoa</taxon>
        <taxon>Porifera</taxon>
        <taxon>Demospongiae</taxon>
        <taxon>Heteroscleromorpha</taxon>
        <taxon>Haplosclerida</taxon>
        <taxon>Niphatidae</taxon>
        <taxon>Amphimedon</taxon>
    </lineage>
</organism>
<dbReference type="eggNOG" id="KOG3595">
    <property type="taxonomic scope" value="Eukaryota"/>
</dbReference>
<dbReference type="OrthoDB" id="10251809at2759"/>
<sequence>MLNFGLVSTCSSKTLDSVIVICEVFLIPVFKTVQDYISYIDSLPMVITPEVFGMHPNADITYQSSTAKSCLDTIMEIQPKDSSSGGGETRESIVRRQAGEMLDKLPGDYIPHEFFIVSERLDGSMEEVGGGGAEVSSSGELCPLFHEPGKPGFYSIKLSIKT</sequence>
<proteinExistence type="predicted"/>
<name>A0A1X7TEP3_AMPQE</name>
<dbReference type="PANTHER" id="PTHR46961">
    <property type="entry name" value="DYNEIN HEAVY CHAIN 1, AXONEMAL-LIKE PROTEIN"/>
    <property type="match status" value="1"/>
</dbReference>
<dbReference type="GO" id="GO:0045505">
    <property type="term" value="F:dynein intermediate chain binding"/>
    <property type="evidence" value="ECO:0007669"/>
    <property type="project" value="InterPro"/>
</dbReference>
<evidence type="ECO:0000313" key="1">
    <source>
        <dbReference type="EnsemblMetazoa" id="Aqu2.1.12970_001"/>
    </source>
</evidence>
<dbReference type="EnsemblMetazoa" id="Aqu2.1.12970_001">
    <property type="protein sequence ID" value="Aqu2.1.12970_001"/>
    <property type="gene ID" value="Aqu2.1.12970"/>
</dbReference>
<dbReference type="STRING" id="400682.A0A1X7TEP3"/>
<reference evidence="1" key="1">
    <citation type="submission" date="2017-05" db="UniProtKB">
        <authorList>
            <consortium name="EnsemblMetazoa"/>
        </authorList>
    </citation>
    <scope>IDENTIFICATION</scope>
</reference>